<accession>A0A9D3WTP7</accession>
<evidence type="ECO:0000313" key="2">
    <source>
        <dbReference type="Proteomes" id="UP000827986"/>
    </source>
</evidence>
<dbReference type="Proteomes" id="UP000827986">
    <property type="component" value="Unassembled WGS sequence"/>
</dbReference>
<organism evidence="1 2">
    <name type="scientific">Mauremys mutica</name>
    <name type="common">yellowpond turtle</name>
    <dbReference type="NCBI Taxonomy" id="74926"/>
    <lineage>
        <taxon>Eukaryota</taxon>
        <taxon>Metazoa</taxon>
        <taxon>Chordata</taxon>
        <taxon>Craniata</taxon>
        <taxon>Vertebrata</taxon>
        <taxon>Euteleostomi</taxon>
        <taxon>Archelosauria</taxon>
        <taxon>Testudinata</taxon>
        <taxon>Testudines</taxon>
        <taxon>Cryptodira</taxon>
        <taxon>Durocryptodira</taxon>
        <taxon>Testudinoidea</taxon>
        <taxon>Geoemydidae</taxon>
        <taxon>Geoemydinae</taxon>
        <taxon>Mauremys</taxon>
    </lineage>
</organism>
<dbReference type="EMBL" id="JAHDVG010000487">
    <property type="protein sequence ID" value="KAH1166458.1"/>
    <property type="molecule type" value="Genomic_DNA"/>
</dbReference>
<keyword evidence="2" id="KW-1185">Reference proteome</keyword>
<proteinExistence type="predicted"/>
<evidence type="ECO:0000313" key="1">
    <source>
        <dbReference type="EMBL" id="KAH1166458.1"/>
    </source>
</evidence>
<name>A0A9D3WTP7_9SAUR</name>
<dbReference type="AlphaFoldDB" id="A0A9D3WTP7"/>
<comment type="caution">
    <text evidence="1">The sequence shown here is derived from an EMBL/GenBank/DDBJ whole genome shotgun (WGS) entry which is preliminary data.</text>
</comment>
<gene>
    <name evidence="1" type="ORF">KIL84_015630</name>
</gene>
<sequence length="104" mass="11379">MQFVHHLVHQGLSSPVNARASKSKMTSPSALAAGRSAFPMIQQQLHPASLALSLPNMANYETPDPKSSDRIRIPSPCFLQHHAYPLSSSELWMTVHGESLGFKS</sequence>
<protein>
    <submittedName>
        <fullName evidence="1">Uncharacterized protein</fullName>
    </submittedName>
</protein>
<reference evidence="1" key="1">
    <citation type="submission" date="2021-09" db="EMBL/GenBank/DDBJ databases">
        <title>The genome of Mauremys mutica provides insights into the evolution of semi-aquatic lifestyle.</title>
        <authorList>
            <person name="Gong S."/>
            <person name="Gao Y."/>
        </authorList>
    </citation>
    <scope>NUCLEOTIDE SEQUENCE</scope>
    <source>
        <strain evidence="1">MM-2020</strain>
        <tissue evidence="1">Muscle</tissue>
    </source>
</reference>